<name>A0A1J4PU18_9ACTN</name>
<evidence type="ECO:0000256" key="1">
    <source>
        <dbReference type="ARBA" id="ARBA00010617"/>
    </source>
</evidence>
<evidence type="ECO:0000313" key="3">
    <source>
        <dbReference type="Proteomes" id="UP000034838"/>
    </source>
</evidence>
<reference evidence="2" key="1">
    <citation type="submission" date="2016-10" db="EMBL/GenBank/DDBJ databases">
        <title>Genome sequence of Streptomyces malaysiense MUSC 136.</title>
        <authorList>
            <person name="Lee L.-H."/>
            <person name="Ser H.-L."/>
        </authorList>
    </citation>
    <scope>NUCLEOTIDE SEQUENCE [LARGE SCALE GENOMIC DNA]</scope>
    <source>
        <strain evidence="2">MUSC 136</strain>
    </source>
</reference>
<dbReference type="SUPFAM" id="SSF48264">
    <property type="entry name" value="Cytochrome P450"/>
    <property type="match status" value="1"/>
</dbReference>
<keyword evidence="3" id="KW-1185">Reference proteome</keyword>
<dbReference type="EMBL" id="LBDA02000088">
    <property type="protein sequence ID" value="OIK23812.1"/>
    <property type="molecule type" value="Genomic_DNA"/>
</dbReference>
<evidence type="ECO:0000313" key="2">
    <source>
        <dbReference type="EMBL" id="OIK23812.1"/>
    </source>
</evidence>
<dbReference type="PANTHER" id="PTHR46696">
    <property type="entry name" value="P450, PUTATIVE (EUROFUNG)-RELATED"/>
    <property type="match status" value="1"/>
</dbReference>
<organism evidence="2 3">
    <name type="scientific">Streptomyces malaysiense</name>
    <dbReference type="NCBI Taxonomy" id="1428626"/>
    <lineage>
        <taxon>Bacteria</taxon>
        <taxon>Bacillati</taxon>
        <taxon>Actinomycetota</taxon>
        <taxon>Actinomycetes</taxon>
        <taxon>Kitasatosporales</taxon>
        <taxon>Streptomycetaceae</taxon>
        <taxon>Streptomyces</taxon>
    </lineage>
</organism>
<dbReference type="OrthoDB" id="4133219at2"/>
<dbReference type="GO" id="GO:0016705">
    <property type="term" value="F:oxidoreductase activity, acting on paired donors, with incorporation or reduction of molecular oxygen"/>
    <property type="evidence" value="ECO:0007669"/>
    <property type="project" value="InterPro"/>
</dbReference>
<dbReference type="Proteomes" id="UP000034838">
    <property type="component" value="Unassembled WGS sequence"/>
</dbReference>
<dbReference type="PANTHER" id="PTHR46696:SF1">
    <property type="entry name" value="CYTOCHROME P450 YJIB-RELATED"/>
    <property type="match status" value="1"/>
</dbReference>
<dbReference type="AlphaFoldDB" id="A0A1J4PU18"/>
<dbReference type="GO" id="GO:0005506">
    <property type="term" value="F:iron ion binding"/>
    <property type="evidence" value="ECO:0007669"/>
    <property type="project" value="InterPro"/>
</dbReference>
<dbReference type="RefSeq" id="WP_053055641.1">
    <property type="nucleotide sequence ID" value="NZ_LBDA02000088.1"/>
</dbReference>
<gene>
    <name evidence="2" type="ORF">VT52_030645</name>
</gene>
<comment type="caution">
    <text evidence="2">The sequence shown here is derived from an EMBL/GenBank/DDBJ whole genome shotgun (WGS) entry which is preliminary data.</text>
</comment>
<dbReference type="Gene3D" id="1.10.630.10">
    <property type="entry name" value="Cytochrome P450"/>
    <property type="match status" value="1"/>
</dbReference>
<accession>A0A1J4PU18</accession>
<sequence length="118" mass="12240">MGEDELTREEATGTATLLLIAGHETTANMIGLGALTLIRHPHAAGELRADPSLMPGAVEELPRFHSITRGGPRRAAIVLLVALVVQQRRSSAPVVPLVVFANPASPRPTSSGSSSTSG</sequence>
<protein>
    <recommendedName>
        <fullName evidence="4">Cytochrome</fullName>
    </recommendedName>
</protein>
<proteinExistence type="inferred from homology"/>
<dbReference type="GO" id="GO:0004497">
    <property type="term" value="F:monooxygenase activity"/>
    <property type="evidence" value="ECO:0007669"/>
    <property type="project" value="InterPro"/>
</dbReference>
<comment type="similarity">
    <text evidence="1">Belongs to the cytochrome P450 family.</text>
</comment>
<dbReference type="GO" id="GO:0020037">
    <property type="term" value="F:heme binding"/>
    <property type="evidence" value="ECO:0007669"/>
    <property type="project" value="InterPro"/>
</dbReference>
<evidence type="ECO:0008006" key="4">
    <source>
        <dbReference type="Google" id="ProtNLM"/>
    </source>
</evidence>
<dbReference type="InterPro" id="IPR036396">
    <property type="entry name" value="Cyt_P450_sf"/>
</dbReference>